<evidence type="ECO:0000256" key="3">
    <source>
        <dbReference type="HAMAP-Rule" id="MF_00272"/>
    </source>
</evidence>
<dbReference type="SUPFAM" id="SSF51230">
    <property type="entry name" value="Single hybrid motif"/>
    <property type="match status" value="1"/>
</dbReference>
<dbReference type="GO" id="GO:0005829">
    <property type="term" value="C:cytosol"/>
    <property type="evidence" value="ECO:0007669"/>
    <property type="project" value="TreeGrafter"/>
</dbReference>
<dbReference type="InterPro" id="IPR002930">
    <property type="entry name" value="GCV_H"/>
</dbReference>
<dbReference type="AlphaFoldDB" id="A0A918LPX6"/>
<evidence type="ECO:0000256" key="1">
    <source>
        <dbReference type="ARBA" id="ARBA00009249"/>
    </source>
</evidence>
<reference evidence="6" key="1">
    <citation type="journal article" date="2014" name="Int. J. Syst. Evol. Microbiol.">
        <title>Complete genome sequence of Corynebacterium casei LMG S-19264T (=DSM 44701T), isolated from a smear-ripened cheese.</title>
        <authorList>
            <consortium name="US DOE Joint Genome Institute (JGI-PGF)"/>
            <person name="Walter F."/>
            <person name="Albersmeier A."/>
            <person name="Kalinowski J."/>
            <person name="Ruckert C."/>
        </authorList>
    </citation>
    <scope>NUCLEOTIDE SEQUENCE</scope>
    <source>
        <strain evidence="6">JCM 4125</strain>
    </source>
</reference>
<name>A0A918LPX6_9ACTN</name>
<dbReference type="CDD" id="cd06848">
    <property type="entry name" value="GCS_H"/>
    <property type="match status" value="1"/>
</dbReference>
<reference evidence="6" key="2">
    <citation type="submission" date="2020-09" db="EMBL/GenBank/DDBJ databases">
        <authorList>
            <person name="Sun Q."/>
            <person name="Ohkuma M."/>
        </authorList>
    </citation>
    <scope>NUCLEOTIDE SEQUENCE</scope>
    <source>
        <strain evidence="6">JCM 4125</strain>
    </source>
</reference>
<keyword evidence="7" id="KW-1185">Reference proteome</keyword>
<evidence type="ECO:0000256" key="2">
    <source>
        <dbReference type="ARBA" id="ARBA00022823"/>
    </source>
</evidence>
<evidence type="ECO:0000313" key="6">
    <source>
        <dbReference type="EMBL" id="GGT33317.1"/>
    </source>
</evidence>
<keyword evidence="2 3" id="KW-0450">Lipoyl</keyword>
<dbReference type="InterPro" id="IPR017453">
    <property type="entry name" value="GCV_H_sub"/>
</dbReference>
<dbReference type="PANTHER" id="PTHR11715">
    <property type="entry name" value="GLYCINE CLEAVAGE SYSTEM H PROTEIN"/>
    <property type="match status" value="1"/>
</dbReference>
<comment type="subunit">
    <text evidence="3">The glycine cleavage system is composed of four proteins: P, T, L and H.</text>
</comment>
<comment type="function">
    <text evidence="3">The glycine cleavage system catalyzes the degradation of glycine. The H protein shuttles the methylamine group of glycine from the P protein to the T protein.</text>
</comment>
<dbReference type="EMBL" id="BMSA01000001">
    <property type="protein sequence ID" value="GGT33317.1"/>
    <property type="molecule type" value="Genomic_DNA"/>
</dbReference>
<dbReference type="HAMAP" id="MF_00272">
    <property type="entry name" value="GcvH"/>
    <property type="match status" value="1"/>
</dbReference>
<evidence type="ECO:0000256" key="4">
    <source>
        <dbReference type="PIRSR" id="PIRSR617453-50"/>
    </source>
</evidence>
<dbReference type="InterPro" id="IPR011053">
    <property type="entry name" value="Single_hybrid_motif"/>
</dbReference>
<evidence type="ECO:0000259" key="5">
    <source>
        <dbReference type="PROSITE" id="PS50968"/>
    </source>
</evidence>
<dbReference type="GO" id="GO:0019464">
    <property type="term" value="P:glycine decarboxylation via glycine cleavage system"/>
    <property type="evidence" value="ECO:0007669"/>
    <property type="project" value="UniProtKB-UniRule"/>
</dbReference>
<dbReference type="NCBIfam" id="TIGR00527">
    <property type="entry name" value="gcvH"/>
    <property type="match status" value="1"/>
</dbReference>
<comment type="similarity">
    <text evidence="1 3">Belongs to the GcvH family.</text>
</comment>
<dbReference type="GO" id="GO:0005960">
    <property type="term" value="C:glycine cleavage complex"/>
    <property type="evidence" value="ECO:0007669"/>
    <property type="project" value="InterPro"/>
</dbReference>
<feature type="modified residue" description="N6-lipoyllysine" evidence="3 4">
    <location>
        <position position="64"/>
    </location>
</feature>
<dbReference type="Gene3D" id="2.40.50.100">
    <property type="match status" value="1"/>
</dbReference>
<protein>
    <recommendedName>
        <fullName evidence="3">Glycine cleavage system H protein</fullName>
    </recommendedName>
</protein>
<gene>
    <name evidence="3 6" type="primary">gcvH</name>
    <name evidence="6" type="ORF">GCM10010226_07040</name>
</gene>
<dbReference type="PROSITE" id="PS00189">
    <property type="entry name" value="LIPOYL"/>
    <property type="match status" value="1"/>
</dbReference>
<dbReference type="GO" id="GO:0009249">
    <property type="term" value="P:protein lipoylation"/>
    <property type="evidence" value="ECO:0007669"/>
    <property type="project" value="TreeGrafter"/>
</dbReference>
<dbReference type="InterPro" id="IPR033753">
    <property type="entry name" value="GCV_H/Fam206"/>
</dbReference>
<dbReference type="PROSITE" id="PS50968">
    <property type="entry name" value="BIOTINYL_LIPOYL"/>
    <property type="match status" value="1"/>
</dbReference>
<comment type="cofactor">
    <cofactor evidence="3">
        <name>(R)-lipoate</name>
        <dbReference type="ChEBI" id="CHEBI:83088"/>
    </cofactor>
    <text evidence="3">Binds 1 lipoyl cofactor covalently.</text>
</comment>
<dbReference type="Pfam" id="PF01597">
    <property type="entry name" value="GCV_H"/>
    <property type="match status" value="1"/>
</dbReference>
<dbReference type="RefSeq" id="WP_189707287.1">
    <property type="nucleotide sequence ID" value="NZ_BMSA01000001.1"/>
</dbReference>
<comment type="caution">
    <text evidence="6">The sequence shown here is derived from an EMBL/GenBank/DDBJ whole genome shotgun (WGS) entry which is preliminary data.</text>
</comment>
<evidence type="ECO:0000313" key="7">
    <source>
        <dbReference type="Proteomes" id="UP000646776"/>
    </source>
</evidence>
<dbReference type="NCBIfam" id="NF002270">
    <property type="entry name" value="PRK01202.1"/>
    <property type="match status" value="1"/>
</dbReference>
<accession>A0A918LPX6</accession>
<sequence length="130" mass="14517">MNIPTDLKYSKDHEWVRVVEPGQVTVGITDYAQRQLGDVVYVEQPSKGDRFDQFEPFGSVESVKSVSELYLPLAGTVVAVNEELSSEPEMINTDPYGDGWIIQIKLSEAKQLDELLAAAQYKDFVSSEDS</sequence>
<dbReference type="InterPro" id="IPR000089">
    <property type="entry name" value="Biotin_lipoyl"/>
</dbReference>
<dbReference type="Proteomes" id="UP000646776">
    <property type="component" value="Unassembled WGS sequence"/>
</dbReference>
<feature type="domain" description="Lipoyl-binding" evidence="5">
    <location>
        <begin position="23"/>
        <end position="105"/>
    </location>
</feature>
<proteinExistence type="inferred from homology"/>
<organism evidence="6 7">
    <name type="scientific">Streptomyces phaeofaciens</name>
    <dbReference type="NCBI Taxonomy" id="68254"/>
    <lineage>
        <taxon>Bacteria</taxon>
        <taxon>Bacillati</taxon>
        <taxon>Actinomycetota</taxon>
        <taxon>Actinomycetes</taxon>
        <taxon>Kitasatosporales</taxon>
        <taxon>Streptomycetaceae</taxon>
        <taxon>Streptomyces</taxon>
    </lineage>
</organism>
<dbReference type="InterPro" id="IPR003016">
    <property type="entry name" value="2-oxoA_DH_lipoyl-BS"/>
</dbReference>
<dbReference type="PANTHER" id="PTHR11715:SF3">
    <property type="entry name" value="GLYCINE CLEAVAGE SYSTEM H PROTEIN-RELATED"/>
    <property type="match status" value="1"/>
</dbReference>